<evidence type="ECO:0000256" key="10">
    <source>
        <dbReference type="SAM" id="Coils"/>
    </source>
</evidence>
<feature type="region of interest" description="Disordered" evidence="11">
    <location>
        <begin position="1"/>
        <end position="20"/>
    </location>
</feature>
<organism evidence="13 14">
    <name type="scientific">Tremella mesenterica</name>
    <name type="common">Jelly fungus</name>
    <dbReference type="NCBI Taxonomy" id="5217"/>
    <lineage>
        <taxon>Eukaryota</taxon>
        <taxon>Fungi</taxon>
        <taxon>Dikarya</taxon>
        <taxon>Basidiomycota</taxon>
        <taxon>Agaricomycotina</taxon>
        <taxon>Tremellomycetes</taxon>
        <taxon>Tremellales</taxon>
        <taxon>Tremellaceae</taxon>
        <taxon>Tremella</taxon>
    </lineage>
</organism>
<sequence length="1114" mass="124186">MEVDHIESHRTEHQADSVQQLDHSVEDAANELDTWLSYFDDLFESSVQPVTLDVFVEMLERFDQAEKDYLSSAVLLRHVEFILRCTSHLYAPPEDSQLSRPFIRVEADVAEFLSEETVRRMLQGVVQRGNQLLGESHLLWQPWIDWELDILKTKIDEEQRSSHIDRIHAAYLDRMTVPHSTMDATSSSYSSFCSQYAPNTYEQRLINATNAAQNAKFKWNGEKRHGKTREDLEQELAYAPDIPAQLQTYVSYISWETDQHAKHPKIPGKSPATDVFLTRGVFERTIATYGRIVAVLQSTIITASPPSTAPEMENTAKKGKGKAKSTFDIDKARREETEAITQVTIQAYREAEAGIWSQYAAWLEANGHSDAVQDIKSRGTRACPEVGSIWCSLLTHMVRCQSNNLTTTFEKAINLGTLDRKGVPCTALVDVFLHRAAFESRAEPVEDVEGDYHPVLQTLSRGLEAVVKFSQAGDPSLRLEKFLLDWAESRAPKFLNEAIALLSKPSKSRLSSYQMTILRSGIETRRGNIEEARNLFTTALQRSDLDWPEAVYDAFIQFENVHGDLDTVLDANKRIAKAQEKLAKRREKAAQEQTAQYQVVAQSGTSATTAELLIPSTAVAVDGEGLSTAAPVTTAQAFTSQEAENTPLKRQVSRDREHTTVLVNGLPKGADEARIAHFFSECGPIRETTILSEHEHDHIAALVEFRDVDSIPDALTRDRKKLAGNEVAVSMLWRSTLFITNFPRSMDDAGIRQLLSSYGLILQTRWPSRKYADSRRFCYVTMDSPASAQNALQLHGQPTTEGFNLTVLISDPSAKARRSDTSKTTLFVGGLTAKSTAPDVEKLFSQRGAVQHVNLGWDQAKQICKGFAFVEMATEATLNLHGSHINGRYLKVEMHDPNHVTKRPTTSAPREAIERRARTVRLFNLPSDTQEGLLQQALEKIVSVKRLELFSKVHQAVVELESQVDAGLLLLQSEPFMFGGATIEIREEQRRPLPHKTDHTPPAAGQATVAPSTSLSFAPRAARRGGKAIGKGRQAPPQDKSLHPSFVKASTHSNNESDSGQVDFRAIVAAKNKQREGKLLRARHEQSVGGESQNGVKRSPEEASEASRAKRSKN</sequence>
<keyword evidence="5" id="KW-0508">mRNA splicing</keyword>
<evidence type="ECO:0000313" key="13">
    <source>
        <dbReference type="EMBL" id="RXK40070.1"/>
    </source>
</evidence>
<dbReference type="GO" id="GO:0008380">
    <property type="term" value="P:RNA splicing"/>
    <property type="evidence" value="ECO:0007669"/>
    <property type="project" value="UniProtKB-KW"/>
</dbReference>
<dbReference type="AlphaFoldDB" id="A0A4Q1BQC6"/>
<accession>A0A4Q1BQC6</accession>
<keyword evidence="4 9" id="KW-0694">RNA-binding</keyword>
<dbReference type="VEuPathDB" id="FungiDB:TREMEDRAFT_69686"/>
<dbReference type="EMBL" id="SDIL01000023">
    <property type="protein sequence ID" value="RXK40070.1"/>
    <property type="molecule type" value="Genomic_DNA"/>
</dbReference>
<evidence type="ECO:0000256" key="6">
    <source>
        <dbReference type="ARBA" id="ARBA00023242"/>
    </source>
</evidence>
<evidence type="ECO:0000256" key="4">
    <source>
        <dbReference type="ARBA" id="ARBA00022884"/>
    </source>
</evidence>
<comment type="caution">
    <text evidence="13">The sequence shown here is derived from an EMBL/GenBank/DDBJ whole genome shotgun (WGS) entry which is preliminary data.</text>
</comment>
<feature type="compositionally biased region" description="Polar residues" evidence="11">
    <location>
        <begin position="1048"/>
        <end position="1060"/>
    </location>
</feature>
<dbReference type="InterPro" id="IPR011990">
    <property type="entry name" value="TPR-like_helical_dom_sf"/>
</dbReference>
<evidence type="ECO:0000256" key="2">
    <source>
        <dbReference type="ARBA" id="ARBA00022664"/>
    </source>
</evidence>
<dbReference type="InterPro" id="IPR012677">
    <property type="entry name" value="Nucleotide-bd_a/b_plait_sf"/>
</dbReference>
<evidence type="ECO:0000256" key="8">
    <source>
        <dbReference type="ARBA" id="ARBA00093627"/>
    </source>
</evidence>
<feature type="region of interest" description="Disordered" evidence="11">
    <location>
        <begin position="306"/>
        <end position="325"/>
    </location>
</feature>
<evidence type="ECO:0000259" key="12">
    <source>
        <dbReference type="PROSITE" id="PS50102"/>
    </source>
</evidence>
<evidence type="ECO:0000256" key="1">
    <source>
        <dbReference type="ARBA" id="ARBA00004123"/>
    </source>
</evidence>
<dbReference type="GO" id="GO:0003729">
    <property type="term" value="F:mRNA binding"/>
    <property type="evidence" value="ECO:0007669"/>
    <property type="project" value="TreeGrafter"/>
</dbReference>
<keyword evidence="14" id="KW-1185">Reference proteome</keyword>
<dbReference type="PANTHER" id="PTHR48025">
    <property type="entry name" value="OS02G0815200 PROTEIN"/>
    <property type="match status" value="1"/>
</dbReference>
<dbReference type="OrthoDB" id="360390at2759"/>
<feature type="domain" description="RRM" evidence="12">
    <location>
        <begin position="659"/>
        <end position="734"/>
    </location>
</feature>
<feature type="region of interest" description="Disordered" evidence="11">
    <location>
        <begin position="993"/>
        <end position="1114"/>
    </location>
</feature>
<keyword evidence="10" id="KW-0175">Coiled coil</keyword>
<evidence type="ECO:0000256" key="9">
    <source>
        <dbReference type="PROSITE-ProRule" id="PRU00176"/>
    </source>
</evidence>
<dbReference type="Proteomes" id="UP000289152">
    <property type="component" value="Unassembled WGS sequence"/>
</dbReference>
<evidence type="ECO:0000313" key="14">
    <source>
        <dbReference type="Proteomes" id="UP000289152"/>
    </source>
</evidence>
<dbReference type="FunCoup" id="A0A4Q1BQC6">
    <property type="interactions" value="609"/>
</dbReference>
<dbReference type="SUPFAM" id="SSF54928">
    <property type="entry name" value="RNA-binding domain, RBD"/>
    <property type="match status" value="3"/>
</dbReference>
<gene>
    <name evidence="13" type="ORF">M231_02710</name>
</gene>
<dbReference type="Pfam" id="PF00076">
    <property type="entry name" value="RRM_1"/>
    <property type="match status" value="3"/>
</dbReference>
<feature type="compositionally biased region" description="Basic and acidic residues" evidence="11">
    <location>
        <begin position="1073"/>
        <end position="1086"/>
    </location>
</feature>
<evidence type="ECO:0000256" key="11">
    <source>
        <dbReference type="SAM" id="MobiDB-lite"/>
    </source>
</evidence>
<feature type="domain" description="RRM" evidence="12">
    <location>
        <begin position="735"/>
        <end position="812"/>
    </location>
</feature>
<dbReference type="InterPro" id="IPR000504">
    <property type="entry name" value="RRM_dom"/>
</dbReference>
<feature type="domain" description="RRM" evidence="12">
    <location>
        <begin position="824"/>
        <end position="897"/>
    </location>
</feature>
<keyword evidence="6" id="KW-0539">Nucleus</keyword>
<dbReference type="InterPro" id="IPR035979">
    <property type="entry name" value="RBD_domain_sf"/>
</dbReference>
<dbReference type="PANTHER" id="PTHR48025:SF1">
    <property type="entry name" value="RRM DOMAIN-CONTAINING PROTEIN"/>
    <property type="match status" value="1"/>
</dbReference>
<feature type="compositionally biased region" description="Basic and acidic residues" evidence="11">
    <location>
        <begin position="1"/>
        <end position="15"/>
    </location>
</feature>
<dbReference type="InterPro" id="IPR050502">
    <property type="entry name" value="Euk_RNA-bind_prot"/>
</dbReference>
<protein>
    <recommendedName>
        <fullName evidence="8">U4/U6 snRNA-associated-splicing factor PRP24</fullName>
    </recommendedName>
</protein>
<comment type="subcellular location">
    <subcellularLocation>
        <location evidence="1">Nucleus</location>
    </subcellularLocation>
</comment>
<dbReference type="STRING" id="5217.A0A4Q1BQC6"/>
<dbReference type="GO" id="GO:0006397">
    <property type="term" value="P:mRNA processing"/>
    <property type="evidence" value="ECO:0007669"/>
    <property type="project" value="UniProtKB-KW"/>
</dbReference>
<reference evidence="13 14" key="1">
    <citation type="submission" date="2016-06" db="EMBL/GenBank/DDBJ databases">
        <title>Evolution of pathogenesis and genome organization in the Tremellales.</title>
        <authorList>
            <person name="Cuomo C."/>
            <person name="Litvintseva A."/>
            <person name="Heitman J."/>
            <person name="Chen Y."/>
            <person name="Sun S."/>
            <person name="Springer D."/>
            <person name="Dromer F."/>
            <person name="Young S."/>
            <person name="Zeng Q."/>
            <person name="Chapman S."/>
            <person name="Gujja S."/>
            <person name="Saif S."/>
            <person name="Birren B."/>
        </authorList>
    </citation>
    <scope>NUCLEOTIDE SEQUENCE [LARGE SCALE GENOMIC DNA]</scope>
    <source>
        <strain evidence="13 14">ATCC 28783</strain>
    </source>
</reference>
<keyword evidence="2" id="KW-0507">mRNA processing</keyword>
<dbReference type="Gene3D" id="1.25.40.10">
    <property type="entry name" value="Tetratricopeptide repeat domain"/>
    <property type="match status" value="2"/>
</dbReference>
<evidence type="ECO:0000256" key="7">
    <source>
        <dbReference type="ARBA" id="ARBA00093374"/>
    </source>
</evidence>
<dbReference type="InParanoid" id="A0A4Q1BQC6"/>
<evidence type="ECO:0000256" key="5">
    <source>
        <dbReference type="ARBA" id="ARBA00023187"/>
    </source>
</evidence>
<comment type="function">
    <text evidence="7">Functions as a recycling factor of the spliceosome, a machinery that forms on each precursor-messenger RNA (pre-mRNA) and catalyzes the removal of introns. Chaperones the re-annealing of U4 and U6 snRNAs (small nuclear RNAs) released from previous rounds of splicing, an initial step in reforming the U4/U6-U5 tri-snRNP (small nuclear ribonucleoprotein) that can reassemble into another spliceosome complex; this step involves binding U6 and facilitating the unwinding of the U6 internal stem loop, followed by base-pairing of U6 to U4.</text>
</comment>
<dbReference type="GO" id="GO:0005688">
    <property type="term" value="C:U6 snRNP"/>
    <property type="evidence" value="ECO:0007669"/>
    <property type="project" value="UniProtKB-ARBA"/>
</dbReference>
<dbReference type="CDD" id="cd12296">
    <property type="entry name" value="RRM1_Prp24"/>
    <property type="match status" value="1"/>
</dbReference>
<name>A0A4Q1BQC6_TREME</name>
<dbReference type="FunFam" id="3.30.70.330:FF:000365">
    <property type="entry name" value="U4/U6 snRNA-associated-splicing factor PRP24"/>
    <property type="match status" value="1"/>
</dbReference>
<dbReference type="InterPro" id="IPR034397">
    <property type="entry name" value="Prp24_RRM1"/>
</dbReference>
<evidence type="ECO:0000256" key="3">
    <source>
        <dbReference type="ARBA" id="ARBA00022737"/>
    </source>
</evidence>
<feature type="coiled-coil region" evidence="10">
    <location>
        <begin position="568"/>
        <end position="595"/>
    </location>
</feature>
<feature type="compositionally biased region" description="Basic and acidic residues" evidence="11">
    <location>
        <begin position="1098"/>
        <end position="1108"/>
    </location>
</feature>
<proteinExistence type="predicted"/>
<dbReference type="SUPFAM" id="SSF48452">
    <property type="entry name" value="TPR-like"/>
    <property type="match status" value="2"/>
</dbReference>
<dbReference type="SMART" id="SM00360">
    <property type="entry name" value="RRM"/>
    <property type="match status" value="4"/>
</dbReference>
<dbReference type="Gene3D" id="3.30.70.330">
    <property type="match status" value="3"/>
</dbReference>
<dbReference type="PROSITE" id="PS50102">
    <property type="entry name" value="RRM"/>
    <property type="match status" value="3"/>
</dbReference>
<keyword evidence="3" id="KW-0677">Repeat</keyword>
<dbReference type="CDD" id="cd00590">
    <property type="entry name" value="RRM_SF"/>
    <property type="match status" value="1"/>
</dbReference>